<dbReference type="EMBL" id="DAAEEB010000016">
    <property type="protein sequence ID" value="HAA8054524.1"/>
    <property type="molecule type" value="Genomic_DNA"/>
</dbReference>
<evidence type="ECO:0000313" key="7">
    <source>
        <dbReference type="Proteomes" id="UP000489121"/>
    </source>
</evidence>
<reference evidence="4" key="4">
    <citation type="submission" date="2019-10" db="EMBL/GenBank/DDBJ databases">
        <authorList>
            <consortium name="NCBI Pathogen Detection Project"/>
        </authorList>
    </citation>
    <scope>NUCLEOTIDE SEQUENCE</scope>
    <source>
        <strain evidence="4">09CEB371LM</strain>
        <strain evidence="5">Sam_F526FDD3-C0F7-43DB-B204-E231FEF9C926</strain>
    </source>
</reference>
<dbReference type="EMBL" id="AAAIXK010000012">
    <property type="protein sequence ID" value="EAC5551934.1"/>
    <property type="molecule type" value="Genomic_DNA"/>
</dbReference>
<evidence type="ECO:0000313" key="2">
    <source>
        <dbReference type="EMBL" id="ECR2347304.1"/>
    </source>
</evidence>
<dbReference type="EMBL" id="AAKFCP010000037">
    <property type="protein sequence ID" value="ECR2347304.1"/>
    <property type="molecule type" value="Genomic_DNA"/>
</dbReference>
<reference evidence="3 7" key="2">
    <citation type="submission" date="2019-09" db="EMBL/GenBank/DDBJ databases">
        <authorList>
            <consortium name="PulseNet: The National Subtyping Network for Foodborne Disease Surveillance"/>
            <person name="Tarr C.L."/>
            <person name="Trees E."/>
            <person name="Katz L.S."/>
            <person name="Carleton-Romer H.A."/>
            <person name="Stroika S."/>
            <person name="Kucerova Z."/>
            <person name="Roache K.F."/>
            <person name="Sabol A.L."/>
            <person name="Besser J."/>
            <person name="Gerner-Smidt P."/>
        </authorList>
    </citation>
    <scope>NUCLEOTIDE SEQUENCE [LARGE SCALE GENOMIC DNA]</scope>
    <source>
        <strain evidence="3 7">PNUSAL005692</strain>
    </source>
</reference>
<protein>
    <submittedName>
        <fullName evidence="2">Uncharacterized protein</fullName>
    </submittedName>
</protein>
<evidence type="ECO:0000313" key="5">
    <source>
        <dbReference type="EMBL" id="HAA8491750.1"/>
    </source>
</evidence>
<organism evidence="2">
    <name type="scientific">Listeria monocytogenes</name>
    <dbReference type="NCBI Taxonomy" id="1639"/>
    <lineage>
        <taxon>Bacteria</taxon>
        <taxon>Bacillati</taxon>
        <taxon>Bacillota</taxon>
        <taxon>Bacilli</taxon>
        <taxon>Bacillales</taxon>
        <taxon>Listeriaceae</taxon>
        <taxon>Listeria</taxon>
    </lineage>
</organism>
<evidence type="ECO:0000313" key="8">
    <source>
        <dbReference type="Proteomes" id="UP000840567"/>
    </source>
</evidence>
<dbReference type="EMBL" id="AALGDA010000083">
    <property type="protein sequence ID" value="ECY9784255.1"/>
    <property type="molecule type" value="Genomic_DNA"/>
</dbReference>
<name>A0A686WSA8_LISMN</name>
<dbReference type="EMBL" id="DAAEQL010000013">
    <property type="protein sequence ID" value="HAA8491750.1"/>
    <property type="molecule type" value="Genomic_DNA"/>
</dbReference>
<accession>A0A686WSA8</accession>
<reference evidence="2" key="3">
    <citation type="submission" date="2019-09" db="EMBL/GenBank/DDBJ databases">
        <authorList>
            <consortium name="GenomeTrakr: Next Generation Sequencing Network for Food Pathogen Tracability"/>
        </authorList>
    </citation>
    <scope>NUCLEOTIDE SEQUENCE</scope>
    <source>
        <strain evidence="1 6">FDA00007096</strain>
        <strain evidence="2">FDA00014666</strain>
    </source>
</reference>
<evidence type="ECO:0000313" key="1">
    <source>
        <dbReference type="EMBL" id="EAC5551934.1"/>
    </source>
</evidence>
<dbReference type="AlphaFoldDB" id="A0A686WSA8"/>
<comment type="caution">
    <text evidence="2">The sequence shown here is derived from an EMBL/GenBank/DDBJ whole genome shotgun (WGS) entry which is preliminary data.</text>
</comment>
<reference evidence="4 8" key="1">
    <citation type="journal article" date="2018" name="Genome Biol.">
        <title>SKESA: strategic k-mer extension for scrupulous assemblies.</title>
        <authorList>
            <person name="Souvorov A."/>
            <person name="Agarwala R."/>
            <person name="Lipman D.J."/>
        </authorList>
    </citation>
    <scope>NUCLEOTIDE SEQUENCE [LARGE SCALE GENOMIC DNA]</scope>
    <source>
        <strain evidence="4">09CEB371LM</strain>
        <strain evidence="5">Sam_F526FDD3-C0F7-43DB-B204-E231FEF9C926</strain>
    </source>
</reference>
<dbReference type="Proteomes" id="UP000365297">
    <property type="component" value="Unassembled WGS sequence"/>
</dbReference>
<evidence type="ECO:0000313" key="3">
    <source>
        <dbReference type="EMBL" id="ECY9784255.1"/>
    </source>
</evidence>
<proteinExistence type="predicted"/>
<dbReference type="Proteomes" id="UP000840039">
    <property type="component" value="Unassembled WGS sequence"/>
</dbReference>
<dbReference type="Proteomes" id="UP000489121">
    <property type="component" value="Unassembled WGS sequence"/>
</dbReference>
<evidence type="ECO:0000313" key="4">
    <source>
        <dbReference type="EMBL" id="HAA8054524.1"/>
    </source>
</evidence>
<dbReference type="RefSeq" id="WP_031642422.1">
    <property type="nucleotide sequence ID" value="NZ_CP168882.1"/>
</dbReference>
<gene>
    <name evidence="1" type="ORF">ARY78_16090</name>
    <name evidence="2" type="ORF">F1F65_15330</name>
    <name evidence="3" type="ORF">F6515_14855</name>
    <name evidence="4" type="ORF">GHH22_15420</name>
    <name evidence="5" type="ORF">GHO09_14735</name>
</gene>
<evidence type="ECO:0000313" key="6">
    <source>
        <dbReference type="Proteomes" id="UP000365297"/>
    </source>
</evidence>
<sequence length="90" mass="10246">MIEYKDLPDYAYGYAKKNKKTVIIMKDTGEIIPCKAEDIPPMKLNKEIGISPGVMTIMMLGHCKGFKYVKENMEELSLMAQAIDEKELKT</sequence>
<dbReference type="Proteomes" id="UP000840567">
    <property type="component" value="Unassembled WGS sequence"/>
</dbReference>